<dbReference type="Gene3D" id="3.40.630.30">
    <property type="match status" value="1"/>
</dbReference>
<gene>
    <name evidence="4" type="ORF">FH972_026127</name>
</gene>
<dbReference type="InterPro" id="IPR000182">
    <property type="entry name" value="GNAT_dom"/>
</dbReference>
<evidence type="ECO:0000256" key="1">
    <source>
        <dbReference type="ARBA" id="ARBA00022679"/>
    </source>
</evidence>
<sequence length="263" mass="29088">MPVNLEQERDDLEDMEPLAPEDELPTYRSNASHAQELLAHIMGEDPDGFDRGDINNDVPESLKALHPYAVTLGLSNLESCLKLEQATFPPELAGTREKFEYRLSKASELCFGLFTSADSSSADIHAETAATANPVNSHEPARKGILLGHIIATKSANELVQDEDMKLGNHNEAGRTLAVHSLAVLPDYQKRGIGRVLMKAYVQRMNESKIADRISILAFERLVPFYESLGFENRGKGGSRYGGEDWVNMVCTFPKSPPVQYGR</sequence>
<comment type="caution">
    <text evidence="4">The sequence shown here is derived from an EMBL/GenBank/DDBJ whole genome shotgun (WGS) entry which is preliminary data.</text>
</comment>
<dbReference type="InterPro" id="IPR051635">
    <property type="entry name" value="SNAT-like"/>
</dbReference>
<protein>
    <recommendedName>
        <fullName evidence="3">N-acetyltransferase domain-containing protein</fullName>
    </recommendedName>
</protein>
<accession>A0A5N6L317</accession>
<name>A0A5N6L317_9ROSI</name>
<keyword evidence="1" id="KW-0808">Transferase</keyword>
<evidence type="ECO:0000313" key="4">
    <source>
        <dbReference type="EMBL" id="KAB8648470.1"/>
    </source>
</evidence>
<dbReference type="OrthoDB" id="30840at2759"/>
<dbReference type="InterPro" id="IPR016181">
    <property type="entry name" value="Acyl_CoA_acyltransferase"/>
</dbReference>
<dbReference type="GO" id="GO:0005737">
    <property type="term" value="C:cytoplasm"/>
    <property type="evidence" value="ECO:0007669"/>
    <property type="project" value="TreeGrafter"/>
</dbReference>
<dbReference type="PANTHER" id="PTHR10908">
    <property type="entry name" value="SEROTONIN N-ACETYLTRANSFERASE"/>
    <property type="match status" value="1"/>
</dbReference>
<dbReference type="PROSITE" id="PS51186">
    <property type="entry name" value="GNAT"/>
    <property type="match status" value="1"/>
</dbReference>
<evidence type="ECO:0000313" key="5">
    <source>
        <dbReference type="Proteomes" id="UP000327013"/>
    </source>
</evidence>
<dbReference type="Pfam" id="PF13673">
    <property type="entry name" value="Acetyltransf_10"/>
    <property type="match status" value="1"/>
</dbReference>
<dbReference type="GO" id="GO:0004059">
    <property type="term" value="F:aralkylamine N-acetyltransferase activity"/>
    <property type="evidence" value="ECO:0007669"/>
    <property type="project" value="TreeGrafter"/>
</dbReference>
<keyword evidence="5" id="KW-1185">Reference proteome</keyword>
<organism evidence="4 5">
    <name type="scientific">Carpinus fangiana</name>
    <dbReference type="NCBI Taxonomy" id="176857"/>
    <lineage>
        <taxon>Eukaryota</taxon>
        <taxon>Viridiplantae</taxon>
        <taxon>Streptophyta</taxon>
        <taxon>Embryophyta</taxon>
        <taxon>Tracheophyta</taxon>
        <taxon>Spermatophyta</taxon>
        <taxon>Magnoliopsida</taxon>
        <taxon>eudicotyledons</taxon>
        <taxon>Gunneridae</taxon>
        <taxon>Pentapetalae</taxon>
        <taxon>rosids</taxon>
        <taxon>fabids</taxon>
        <taxon>Fagales</taxon>
        <taxon>Betulaceae</taxon>
        <taxon>Carpinus</taxon>
    </lineage>
</organism>
<dbReference type="SUPFAM" id="SSF55729">
    <property type="entry name" value="Acyl-CoA N-acyltransferases (Nat)"/>
    <property type="match status" value="1"/>
</dbReference>
<feature type="domain" description="N-acetyltransferase" evidence="3">
    <location>
        <begin position="93"/>
        <end position="254"/>
    </location>
</feature>
<dbReference type="CDD" id="cd04301">
    <property type="entry name" value="NAT_SF"/>
    <property type="match status" value="1"/>
</dbReference>
<keyword evidence="2" id="KW-0012">Acyltransferase</keyword>
<dbReference type="EMBL" id="VIBQ01000080">
    <property type="protein sequence ID" value="KAB8648470.1"/>
    <property type="molecule type" value="Genomic_DNA"/>
</dbReference>
<evidence type="ECO:0000259" key="3">
    <source>
        <dbReference type="PROSITE" id="PS51186"/>
    </source>
</evidence>
<evidence type="ECO:0000256" key="2">
    <source>
        <dbReference type="ARBA" id="ARBA00023315"/>
    </source>
</evidence>
<dbReference type="AlphaFoldDB" id="A0A5N6L317"/>
<dbReference type="PANTHER" id="PTHR10908:SF0">
    <property type="entry name" value="SEROTONIN N-ACETYLTRANSFERASE"/>
    <property type="match status" value="1"/>
</dbReference>
<proteinExistence type="predicted"/>
<reference evidence="4 5" key="1">
    <citation type="submission" date="2019-06" db="EMBL/GenBank/DDBJ databases">
        <title>A chromosomal-level reference genome of Carpinus fangiana (Coryloideae, Betulaceae).</title>
        <authorList>
            <person name="Yang X."/>
            <person name="Wang Z."/>
            <person name="Zhang L."/>
            <person name="Hao G."/>
            <person name="Liu J."/>
            <person name="Yang Y."/>
        </authorList>
    </citation>
    <scope>NUCLEOTIDE SEQUENCE [LARGE SCALE GENOMIC DNA]</scope>
    <source>
        <strain evidence="4">Cfa_2016G</strain>
        <tissue evidence="4">Leaf</tissue>
    </source>
</reference>
<dbReference type="Proteomes" id="UP000327013">
    <property type="component" value="Unassembled WGS sequence"/>
</dbReference>